<proteinExistence type="predicted"/>
<keyword evidence="1" id="KW-1133">Transmembrane helix</keyword>
<keyword evidence="1" id="KW-0472">Membrane</keyword>
<evidence type="ECO:0008006" key="4">
    <source>
        <dbReference type="Google" id="ProtNLM"/>
    </source>
</evidence>
<dbReference type="PANTHER" id="PTHR36694:SF11">
    <property type="entry name" value="LP21121P-RELATED"/>
    <property type="match status" value="1"/>
</dbReference>
<comment type="caution">
    <text evidence="2">The sequence shown here is derived from an EMBL/GenBank/DDBJ whole genome shotgun (WGS) entry which is preliminary data.</text>
</comment>
<keyword evidence="1" id="KW-0812">Transmembrane</keyword>
<feature type="transmembrane region" description="Helical" evidence="1">
    <location>
        <begin position="71"/>
        <end position="94"/>
    </location>
</feature>
<organism evidence="2 3">
    <name type="scientific">Orchesella dallaii</name>
    <dbReference type="NCBI Taxonomy" id="48710"/>
    <lineage>
        <taxon>Eukaryota</taxon>
        <taxon>Metazoa</taxon>
        <taxon>Ecdysozoa</taxon>
        <taxon>Arthropoda</taxon>
        <taxon>Hexapoda</taxon>
        <taxon>Collembola</taxon>
        <taxon>Entomobryomorpha</taxon>
        <taxon>Entomobryoidea</taxon>
        <taxon>Orchesellidae</taxon>
        <taxon>Orchesellinae</taxon>
        <taxon>Orchesella</taxon>
    </lineage>
</organism>
<dbReference type="PANTHER" id="PTHR36694">
    <property type="entry name" value="PASIFLORA 1, ISOFORM A-RELATED"/>
    <property type="match status" value="1"/>
</dbReference>
<evidence type="ECO:0000313" key="3">
    <source>
        <dbReference type="Proteomes" id="UP001642540"/>
    </source>
</evidence>
<name>A0ABP1R5V6_9HEXA</name>
<feature type="transmembrane region" description="Helical" evidence="1">
    <location>
        <begin position="141"/>
        <end position="162"/>
    </location>
</feature>
<evidence type="ECO:0000313" key="2">
    <source>
        <dbReference type="EMBL" id="CAL8118485.1"/>
    </source>
</evidence>
<accession>A0ABP1R5V6</accession>
<feature type="transmembrane region" description="Helical" evidence="1">
    <location>
        <begin position="12"/>
        <end position="36"/>
    </location>
</feature>
<evidence type="ECO:0000256" key="1">
    <source>
        <dbReference type="SAM" id="Phobius"/>
    </source>
</evidence>
<dbReference type="EMBL" id="CAXLJM020000057">
    <property type="protein sequence ID" value="CAL8118485.1"/>
    <property type="molecule type" value="Genomic_DNA"/>
</dbReference>
<protein>
    <recommendedName>
        <fullName evidence="4">Transmembrane protein</fullName>
    </recommendedName>
</protein>
<gene>
    <name evidence="2" type="ORF">ODALV1_LOCUS18155</name>
</gene>
<feature type="transmembrane region" description="Helical" evidence="1">
    <location>
        <begin position="101"/>
        <end position="121"/>
    </location>
</feature>
<keyword evidence="3" id="KW-1185">Reference proteome</keyword>
<reference evidence="2 3" key="1">
    <citation type="submission" date="2024-08" db="EMBL/GenBank/DDBJ databases">
        <authorList>
            <person name="Cucini C."/>
            <person name="Frati F."/>
        </authorList>
    </citation>
    <scope>NUCLEOTIDE SEQUENCE [LARGE SCALE GENOMIC DNA]</scope>
</reference>
<sequence>MQCKPCCFFISARTGAVIIAILTLVTCGLNAIVIVLKMVSPNEPEGGPVDESFVWKSIDVFGDVDEDKIRIIIYMEAVNIAVLILIHSLLIFGVKYQRLGIIKAVLICYIIEFLRSLANVFMRFVKVDFKHVNLDGFGDMITFLFLPIIIRGYLVFVIYRAYGETKDALSQAQESIENSAGFHQL</sequence>
<dbReference type="Proteomes" id="UP001642540">
    <property type="component" value="Unassembled WGS sequence"/>
</dbReference>